<dbReference type="EMBL" id="SGBD01000001">
    <property type="protein sequence ID" value="RZD15389.1"/>
    <property type="molecule type" value="Genomic_DNA"/>
</dbReference>
<comment type="function">
    <text evidence="9">Confers DNA tethering and processivity to DNA polymerases and other proteins. Acts as a clamp, forming a ring around DNA (a reaction catalyzed by the clamp-loading complex) which diffuses in an ATP-independent manner freely and bidirectionally along dsDNA. Initially characterized for its ability to contact the catalytic subunit of DNA polymerase III (Pol III), a complex, multichain enzyme responsible for most of the replicative synthesis in bacteria; Pol III exhibits 3'-5' exonuclease proofreading activity. The beta chain is required for initiation of replication as well as for processivity of DNA replication.</text>
</comment>
<feature type="domain" description="DNA polymerase III beta sliding clamp C-terminal" evidence="12">
    <location>
        <begin position="292"/>
        <end position="399"/>
    </location>
</feature>
<evidence type="ECO:0000256" key="5">
    <source>
        <dbReference type="ARBA" id="ARBA00022695"/>
    </source>
</evidence>
<dbReference type="GO" id="GO:0006271">
    <property type="term" value="P:DNA strand elongation involved in DNA replication"/>
    <property type="evidence" value="ECO:0007669"/>
    <property type="project" value="TreeGrafter"/>
</dbReference>
<dbReference type="GO" id="GO:0008408">
    <property type="term" value="F:3'-5' exonuclease activity"/>
    <property type="evidence" value="ECO:0007669"/>
    <property type="project" value="InterPro"/>
</dbReference>
<gene>
    <name evidence="13" type="ORF">EVJ47_03710</name>
</gene>
<dbReference type="SUPFAM" id="SSF55979">
    <property type="entry name" value="DNA clamp"/>
    <property type="match status" value="3"/>
</dbReference>
<keyword evidence="4 9" id="KW-0808">Transferase</keyword>
<accession>A0A519BDP2</accession>
<evidence type="ECO:0000256" key="8">
    <source>
        <dbReference type="ARBA" id="ARBA00023125"/>
    </source>
</evidence>
<evidence type="ECO:0000256" key="4">
    <source>
        <dbReference type="ARBA" id="ARBA00022679"/>
    </source>
</evidence>
<keyword evidence="8" id="KW-0238">DNA-binding</keyword>
<dbReference type="InterPro" id="IPR046938">
    <property type="entry name" value="DNA_clamp_sf"/>
</dbReference>
<proteinExistence type="inferred from homology"/>
<keyword evidence="5 9" id="KW-0548">Nucleotidyltransferase</keyword>
<dbReference type="PANTHER" id="PTHR30478">
    <property type="entry name" value="DNA POLYMERASE III SUBUNIT BETA"/>
    <property type="match status" value="1"/>
</dbReference>
<evidence type="ECO:0000256" key="3">
    <source>
        <dbReference type="ARBA" id="ARBA00022490"/>
    </source>
</evidence>
<dbReference type="InterPro" id="IPR022637">
    <property type="entry name" value="DNA_polIII_beta_cen"/>
</dbReference>
<dbReference type="Pfam" id="PF02768">
    <property type="entry name" value="DNA_pol3_beta_3"/>
    <property type="match status" value="1"/>
</dbReference>
<feature type="domain" description="DNA polymerase III beta sliding clamp N-terminal" evidence="10">
    <location>
        <begin position="2"/>
        <end position="126"/>
    </location>
</feature>
<keyword evidence="3 9" id="KW-0963">Cytoplasm</keyword>
<dbReference type="Gene3D" id="3.10.150.10">
    <property type="entry name" value="DNA Polymerase III, subunit A, domain 2"/>
    <property type="match status" value="1"/>
</dbReference>
<evidence type="ECO:0000259" key="11">
    <source>
        <dbReference type="Pfam" id="PF02767"/>
    </source>
</evidence>
<feature type="domain" description="DNA polymerase III beta sliding clamp central" evidence="11">
    <location>
        <begin position="137"/>
        <end position="249"/>
    </location>
</feature>
<comment type="similarity">
    <text evidence="2 9">Belongs to the beta sliding clamp family.</text>
</comment>
<evidence type="ECO:0000256" key="6">
    <source>
        <dbReference type="ARBA" id="ARBA00022705"/>
    </source>
</evidence>
<dbReference type="InterPro" id="IPR022635">
    <property type="entry name" value="DNA_polIII_beta_C"/>
</dbReference>
<dbReference type="SMART" id="SM00480">
    <property type="entry name" value="POL3Bc"/>
    <property type="match status" value="1"/>
</dbReference>
<dbReference type="Pfam" id="PF00712">
    <property type="entry name" value="DNA_pol3_beta"/>
    <property type="match status" value="1"/>
</dbReference>
<dbReference type="GO" id="GO:0003887">
    <property type="term" value="F:DNA-directed DNA polymerase activity"/>
    <property type="evidence" value="ECO:0007669"/>
    <property type="project" value="UniProtKB-UniRule"/>
</dbReference>
<comment type="caution">
    <text evidence="13">The sequence shown here is derived from an EMBL/GenBank/DDBJ whole genome shotgun (WGS) entry which is preliminary data.</text>
</comment>
<keyword evidence="7 9" id="KW-0239">DNA-directed DNA polymerase</keyword>
<evidence type="ECO:0000256" key="9">
    <source>
        <dbReference type="PIRNR" id="PIRNR000804"/>
    </source>
</evidence>
<dbReference type="PANTHER" id="PTHR30478:SF0">
    <property type="entry name" value="BETA SLIDING CLAMP"/>
    <property type="match status" value="1"/>
</dbReference>
<sequence>MLNFKIKKESFLNCLFIVQGASERKGTLPILSNLLIENIGKDSIKISATDLEISIITYCKAEVISEGKVAVNSKKTYGIVREFPESKNEDGIVISFKENDSGIVTISYKKTVFKLTTVPAIDYPTIVDFKSEDNFNIDFKILKKLINNVIFSTAANEETKRNLTGVYFVLVNLNGQNYLRLVATDGHRLALAQAEIIYSGKTNEGIYDLLKNGVIIPKKVLAEILKLDKSDSVNISINSNNIFFNFTGKFTAPLPAEGPTKPLKDLGSADIPIKGTELISRLIEGKFPDYQTVIPKDNYKTSIINTKNFFNSIKRVSLLAEEKSHSIELSFSDNNLLIKTVNTSVGEASDELDIKYSGEPISIKLNSRYIMDFILNIMEENIKVKFNTIYTPFVVEPFTGDNESGDKIMEIIGVFMPMRY</sequence>
<comment type="subcellular location">
    <subcellularLocation>
        <location evidence="1 9">Cytoplasm</location>
    </subcellularLocation>
</comment>
<protein>
    <recommendedName>
        <fullName evidence="9">Beta sliding clamp</fullName>
    </recommendedName>
</protein>
<evidence type="ECO:0000259" key="10">
    <source>
        <dbReference type="Pfam" id="PF00712"/>
    </source>
</evidence>
<dbReference type="PIRSF" id="PIRSF000804">
    <property type="entry name" value="DNA_pol_III_b"/>
    <property type="match status" value="1"/>
</dbReference>
<dbReference type="Gene3D" id="3.70.10.10">
    <property type="match status" value="1"/>
</dbReference>
<name>A0A519BDP2_9DELT</name>
<evidence type="ECO:0000256" key="2">
    <source>
        <dbReference type="ARBA" id="ARBA00010752"/>
    </source>
</evidence>
<dbReference type="Proteomes" id="UP000320813">
    <property type="component" value="Unassembled WGS sequence"/>
</dbReference>
<dbReference type="GO" id="GO:0003677">
    <property type="term" value="F:DNA binding"/>
    <property type="evidence" value="ECO:0007669"/>
    <property type="project" value="UniProtKB-UniRule"/>
</dbReference>
<dbReference type="InterPro" id="IPR001001">
    <property type="entry name" value="DNA_polIII_beta"/>
</dbReference>
<evidence type="ECO:0000313" key="13">
    <source>
        <dbReference type="EMBL" id="RZD15389.1"/>
    </source>
</evidence>
<organism evidence="13 14">
    <name type="scientific">Candidatus Acidulodesulfobacterium ferriphilum</name>
    <dbReference type="NCBI Taxonomy" id="2597223"/>
    <lineage>
        <taxon>Bacteria</taxon>
        <taxon>Deltaproteobacteria</taxon>
        <taxon>Candidatus Acidulodesulfobacterales</taxon>
        <taxon>Candidatus Acidulodesulfobacterium</taxon>
    </lineage>
</organism>
<evidence type="ECO:0000256" key="1">
    <source>
        <dbReference type="ARBA" id="ARBA00004496"/>
    </source>
</evidence>
<dbReference type="InterPro" id="IPR022634">
    <property type="entry name" value="DNA_polIII_beta_N"/>
</dbReference>
<dbReference type="Pfam" id="PF02767">
    <property type="entry name" value="DNA_pol3_beta_2"/>
    <property type="match status" value="1"/>
</dbReference>
<dbReference type="CDD" id="cd00140">
    <property type="entry name" value="beta_clamp"/>
    <property type="match status" value="1"/>
</dbReference>
<dbReference type="AlphaFoldDB" id="A0A519BDP2"/>
<comment type="subunit">
    <text evidence="9">Forms a ring-shaped head-to-tail homodimer around DNA.</text>
</comment>
<dbReference type="GO" id="GO:0005737">
    <property type="term" value="C:cytoplasm"/>
    <property type="evidence" value="ECO:0007669"/>
    <property type="project" value="UniProtKB-SubCell"/>
</dbReference>
<dbReference type="GO" id="GO:0009360">
    <property type="term" value="C:DNA polymerase III complex"/>
    <property type="evidence" value="ECO:0007669"/>
    <property type="project" value="InterPro"/>
</dbReference>
<keyword evidence="6 9" id="KW-0235">DNA replication</keyword>
<evidence type="ECO:0000259" key="12">
    <source>
        <dbReference type="Pfam" id="PF02768"/>
    </source>
</evidence>
<reference evidence="13 14" key="1">
    <citation type="submission" date="2019-01" db="EMBL/GenBank/DDBJ databases">
        <title>Insights into ecological role of a new deltaproteobacterial order Candidatus Sinidesulfobacterales (Sva0485) by metagenomics and metatranscriptomics.</title>
        <authorList>
            <person name="Tan S."/>
            <person name="Liu J."/>
            <person name="Fang Y."/>
            <person name="Hedlund B.P."/>
            <person name="Lian Z.H."/>
            <person name="Huang L.Y."/>
            <person name="Li J.T."/>
            <person name="Huang L.N."/>
            <person name="Li W.J."/>
            <person name="Jiang H.C."/>
            <person name="Dong H.L."/>
            <person name="Shu W.S."/>
        </authorList>
    </citation>
    <scope>NUCLEOTIDE SEQUENCE [LARGE SCALE GENOMIC DNA]</scope>
    <source>
        <strain evidence="13">AP3</strain>
    </source>
</reference>
<evidence type="ECO:0000313" key="14">
    <source>
        <dbReference type="Proteomes" id="UP000320813"/>
    </source>
</evidence>
<evidence type="ECO:0000256" key="7">
    <source>
        <dbReference type="ARBA" id="ARBA00022932"/>
    </source>
</evidence>